<evidence type="ECO:0000313" key="3">
    <source>
        <dbReference type="Proteomes" id="UP001497744"/>
    </source>
</evidence>
<name>A0AAV4LPG1_BABCB</name>
<gene>
    <name evidence="2" type="ORF">BcabD6B2_14010</name>
</gene>
<keyword evidence="2" id="KW-0347">Helicase</keyword>
<feature type="compositionally biased region" description="Polar residues" evidence="1">
    <location>
        <begin position="307"/>
        <end position="326"/>
    </location>
</feature>
<keyword evidence="2" id="KW-0378">Hydrolase</keyword>
<protein>
    <submittedName>
        <fullName evidence="2">ATP-dependent helicase/deoxyribonuclease subunit B</fullName>
    </submittedName>
</protein>
<comment type="caution">
    <text evidence="2">The sequence shown here is derived from an EMBL/GenBank/DDBJ whole genome shotgun (WGS) entry which is preliminary data.</text>
</comment>
<evidence type="ECO:0000256" key="1">
    <source>
        <dbReference type="SAM" id="MobiDB-lite"/>
    </source>
</evidence>
<feature type="compositionally biased region" description="Basic and acidic residues" evidence="1">
    <location>
        <begin position="518"/>
        <end position="533"/>
    </location>
</feature>
<feature type="compositionally biased region" description="Low complexity" evidence="1">
    <location>
        <begin position="594"/>
        <end position="606"/>
    </location>
</feature>
<keyword evidence="2" id="KW-0067">ATP-binding</keyword>
<organism evidence="2 3">
    <name type="scientific">Babesia caballi</name>
    <dbReference type="NCBI Taxonomy" id="5871"/>
    <lineage>
        <taxon>Eukaryota</taxon>
        <taxon>Sar</taxon>
        <taxon>Alveolata</taxon>
        <taxon>Apicomplexa</taxon>
        <taxon>Aconoidasida</taxon>
        <taxon>Piroplasmida</taxon>
        <taxon>Babesiidae</taxon>
        <taxon>Babesia</taxon>
    </lineage>
</organism>
<dbReference type="AlphaFoldDB" id="A0AAV4LPG1"/>
<feature type="region of interest" description="Disordered" evidence="1">
    <location>
        <begin position="304"/>
        <end position="326"/>
    </location>
</feature>
<evidence type="ECO:0000313" key="2">
    <source>
        <dbReference type="EMBL" id="GIX61966.1"/>
    </source>
</evidence>
<feature type="compositionally biased region" description="Basic and acidic residues" evidence="1">
    <location>
        <begin position="575"/>
        <end position="593"/>
    </location>
</feature>
<keyword evidence="3" id="KW-1185">Reference proteome</keyword>
<dbReference type="GeneID" id="94193449"/>
<dbReference type="RefSeq" id="XP_067714037.1">
    <property type="nucleotide sequence ID" value="XM_067857936.1"/>
</dbReference>
<reference evidence="2 3" key="1">
    <citation type="submission" date="2021-06" db="EMBL/GenBank/DDBJ databases">
        <title>Genome sequence of Babesia caballi.</title>
        <authorList>
            <person name="Yamagishi J."/>
            <person name="Kidaka T."/>
            <person name="Ochi A."/>
        </authorList>
    </citation>
    <scope>NUCLEOTIDE SEQUENCE [LARGE SCALE GENOMIC DNA]</scope>
    <source>
        <strain evidence="2">USDA-D6B2</strain>
    </source>
</reference>
<sequence>MLGNTPTTMEERGSEAAAKPGTVSRRLQSNLDRSIEAHRLRLQKARSTKTDKHGRLCECKNCDVTSMKPSMRCLASGAAKPQLGTNNEKLPRRSAGSLEKVTVKGGTSQCGRQRCTAEKPAPMVPTTRRAADTIRGKVDVKRDNVTEELRRPSCLPLERNEVYAVEEQHVVSSRSTGKYSTVRPVEVSRDVEQGLSSGRAQYATGGCEDVSALSRCSSARTKYDGRASDVSPTTDAQVDGVTRRLESIRVSESAREHYQLDTAELESRILDIVDKVVTHRLNEVKDNGVASKGEDCRGDVEIPAVKASNSQEQTSVTSGERSPTHVTVGSIDSIGTAQTSAQKEASVTSDHNESPGKYKSVVDILLNYISCSPVGRPKPGTDQTKNVKVTATQTSFTPKISYMAQTVGEFRQATGNLHASKSSDMSWESGVVGSRACHNGVAEGNVVKTECGAMGGVTMPHTEVTNHYRASNAAPSGRQQPYAGRKRLLKWPRPANVRGLPLPGPIRAACPRLQPGDELPRPGDGAHDGETSRADAAQAAHSETQQHVGVDAPTSESYSDPGDDAEGCRPAVRVQRRDPPRDRLLQPRLDDRLAAAVADADGPAPGNGIPVSPEYRPRLRTAGAGRDDLSQPQCSISAFDVEFQ</sequence>
<proteinExistence type="predicted"/>
<feature type="region of interest" description="Disordered" evidence="1">
    <location>
        <begin position="81"/>
        <end position="113"/>
    </location>
</feature>
<feature type="region of interest" description="Disordered" evidence="1">
    <location>
        <begin position="1"/>
        <end position="31"/>
    </location>
</feature>
<dbReference type="EMBL" id="BPLF01000001">
    <property type="protein sequence ID" value="GIX61966.1"/>
    <property type="molecule type" value="Genomic_DNA"/>
</dbReference>
<dbReference type="GO" id="GO:0004386">
    <property type="term" value="F:helicase activity"/>
    <property type="evidence" value="ECO:0007669"/>
    <property type="project" value="UniProtKB-KW"/>
</dbReference>
<accession>A0AAV4LPG1</accession>
<keyword evidence="2" id="KW-0547">Nucleotide-binding</keyword>
<dbReference type="Proteomes" id="UP001497744">
    <property type="component" value="Unassembled WGS sequence"/>
</dbReference>
<feature type="region of interest" description="Disordered" evidence="1">
    <location>
        <begin position="500"/>
        <end position="644"/>
    </location>
</feature>